<proteinExistence type="inferred from homology"/>
<feature type="modified residue" description="FMN phosphoryl threonine" evidence="16">
    <location>
        <position position="223"/>
    </location>
</feature>
<dbReference type="Proteomes" id="UP000184172">
    <property type="component" value="Unassembled WGS sequence"/>
</dbReference>
<keyword evidence="11 16" id="KW-0915">Sodium</keyword>
<dbReference type="EC" id="7.2.1.1" evidence="16"/>
<comment type="subcellular location">
    <subcellularLocation>
        <location evidence="16">Cell membrane</location>
        <topology evidence="16">Single-pass membrane protein</topology>
    </subcellularLocation>
</comment>
<comment type="subunit">
    <text evidence="16">Composed of six subunits; NqrA, NqrB, NqrC, NqrD, NqrE and NqrF.</text>
</comment>
<evidence type="ECO:0000313" key="18">
    <source>
        <dbReference type="EMBL" id="SHJ00865.1"/>
    </source>
</evidence>
<reference evidence="19" key="1">
    <citation type="submission" date="2016-11" db="EMBL/GenBank/DDBJ databases">
        <authorList>
            <person name="Varghese N."/>
            <person name="Submissions S."/>
        </authorList>
    </citation>
    <scope>NUCLEOTIDE SEQUENCE [LARGE SCALE GENOMIC DNA]</scope>
    <source>
        <strain evidence="19">DSM 26349</strain>
    </source>
</reference>
<dbReference type="GO" id="GO:0005886">
    <property type="term" value="C:plasma membrane"/>
    <property type="evidence" value="ECO:0007669"/>
    <property type="project" value="UniProtKB-SubCell"/>
</dbReference>
<dbReference type="HAMAP" id="MF_00427">
    <property type="entry name" value="NqrC"/>
    <property type="match status" value="1"/>
</dbReference>
<dbReference type="Pfam" id="PF04205">
    <property type="entry name" value="FMN_bind"/>
    <property type="match status" value="1"/>
</dbReference>
<sequence>MSKTTDKNSYTIIFAVIMVIVVGSLLAGVAQGLKSKITLNERFEKMQNILYAMGVNGNEGDGDVTFISTDKVEEAFAKNITKQLVIQGDNVTEDPEAYLIDIKKEETKAKDPNYQRRLPLFVGEQDGETVYVLPMRGKGLWDAIWGFVALDKDFVVQGVFFDHAGETPGLGGEIKQRYFMDDFTGENIMDGDTFKGITVAKGNNDPINENKTDNKVDAIAGATITGDGITAMIRKDIRLYLPYLKSLNQ</sequence>
<protein>
    <recommendedName>
        <fullName evidence="16">Na(+)-translocating NADH-quinone reductase subunit C</fullName>
        <shortName evidence="16">Na(+)-NQR subunit C</shortName>
        <shortName evidence="16">Na(+)-translocating NQR subunit C</shortName>
        <ecNumber evidence="16">7.2.1.1</ecNumber>
    </recommendedName>
    <alternativeName>
        <fullName evidence="16">NQR complex subunit C</fullName>
    </alternativeName>
    <alternativeName>
        <fullName evidence="16">NQR-1 subunit C</fullName>
    </alternativeName>
</protein>
<keyword evidence="10 16" id="KW-0520">NAD</keyword>
<dbReference type="NCBIfam" id="NF003753">
    <property type="entry name" value="PRK05346.2-4"/>
    <property type="match status" value="1"/>
</dbReference>
<dbReference type="GO" id="GO:0006814">
    <property type="term" value="P:sodium ion transport"/>
    <property type="evidence" value="ECO:0007669"/>
    <property type="project" value="UniProtKB-UniRule"/>
</dbReference>
<keyword evidence="4 16" id="KW-0597">Phosphoprotein</keyword>
<dbReference type="SMART" id="SM00900">
    <property type="entry name" value="FMN_bind"/>
    <property type="match status" value="1"/>
</dbReference>
<evidence type="ECO:0000256" key="10">
    <source>
        <dbReference type="ARBA" id="ARBA00023027"/>
    </source>
</evidence>
<evidence type="ECO:0000256" key="6">
    <source>
        <dbReference type="ARBA" id="ARBA00022643"/>
    </source>
</evidence>
<keyword evidence="7 16" id="KW-0812">Transmembrane</keyword>
<evidence type="ECO:0000256" key="9">
    <source>
        <dbReference type="ARBA" id="ARBA00022989"/>
    </source>
</evidence>
<dbReference type="PANTHER" id="PTHR37838:SF1">
    <property type="entry name" value="NA(+)-TRANSLOCATING NADH-QUINONE REDUCTASE SUBUNIT C"/>
    <property type="match status" value="1"/>
</dbReference>
<keyword evidence="3" id="KW-0997">Cell inner membrane</keyword>
<comment type="catalytic activity">
    <reaction evidence="16">
        <text>a ubiquinone + n Na(+)(in) + NADH + H(+) = a ubiquinol + n Na(+)(out) + NAD(+)</text>
        <dbReference type="Rhea" id="RHEA:47748"/>
        <dbReference type="Rhea" id="RHEA-COMP:9565"/>
        <dbReference type="Rhea" id="RHEA-COMP:9566"/>
        <dbReference type="ChEBI" id="CHEBI:15378"/>
        <dbReference type="ChEBI" id="CHEBI:16389"/>
        <dbReference type="ChEBI" id="CHEBI:17976"/>
        <dbReference type="ChEBI" id="CHEBI:29101"/>
        <dbReference type="ChEBI" id="CHEBI:57540"/>
        <dbReference type="ChEBI" id="CHEBI:57945"/>
        <dbReference type="EC" id="7.2.1.1"/>
    </reaction>
</comment>
<comment type="function">
    <text evidence="16">NQR complex catalyzes the reduction of ubiquinone-1 to ubiquinol by two successive reactions, coupled with the transport of Na(+) ions from the cytoplasm to the periplasm. NqrA to NqrE are probably involved in the second step, the conversion of ubisemiquinone to ubiquinol.</text>
</comment>
<dbReference type="OrthoDB" id="9813828at2"/>
<dbReference type="NCBIfam" id="TIGR01938">
    <property type="entry name" value="nqrC"/>
    <property type="match status" value="1"/>
</dbReference>
<keyword evidence="6 16" id="KW-0288">FMN</keyword>
<dbReference type="EMBL" id="FQYV01000008">
    <property type="protein sequence ID" value="SHJ00865.1"/>
    <property type="molecule type" value="Genomic_DNA"/>
</dbReference>
<evidence type="ECO:0000256" key="1">
    <source>
        <dbReference type="ARBA" id="ARBA00022448"/>
    </source>
</evidence>
<dbReference type="InterPro" id="IPR010204">
    <property type="entry name" value="NqrC"/>
</dbReference>
<evidence type="ECO:0000256" key="8">
    <source>
        <dbReference type="ARBA" id="ARBA00022967"/>
    </source>
</evidence>
<comment type="cofactor">
    <cofactor evidence="16">
        <name>FMN</name>
        <dbReference type="ChEBI" id="CHEBI:58210"/>
    </cofactor>
</comment>
<evidence type="ECO:0000256" key="13">
    <source>
        <dbReference type="ARBA" id="ARBA00023075"/>
    </source>
</evidence>
<keyword evidence="5 16" id="KW-0285">Flavoprotein</keyword>
<dbReference type="RefSeq" id="WP_073216971.1">
    <property type="nucleotide sequence ID" value="NZ_FNNS01000009.1"/>
</dbReference>
<evidence type="ECO:0000259" key="17">
    <source>
        <dbReference type="SMART" id="SM00900"/>
    </source>
</evidence>
<evidence type="ECO:0000256" key="3">
    <source>
        <dbReference type="ARBA" id="ARBA00022519"/>
    </source>
</evidence>
<dbReference type="InterPro" id="IPR007329">
    <property type="entry name" value="FMN-bd"/>
</dbReference>
<keyword evidence="2 16" id="KW-1003">Cell membrane</keyword>
<evidence type="ECO:0000256" key="5">
    <source>
        <dbReference type="ARBA" id="ARBA00022630"/>
    </source>
</evidence>
<evidence type="ECO:0000256" key="16">
    <source>
        <dbReference type="HAMAP-Rule" id="MF_00427"/>
    </source>
</evidence>
<evidence type="ECO:0000256" key="4">
    <source>
        <dbReference type="ARBA" id="ARBA00022553"/>
    </source>
</evidence>
<evidence type="ECO:0000256" key="11">
    <source>
        <dbReference type="ARBA" id="ARBA00023053"/>
    </source>
</evidence>
<gene>
    <name evidence="16" type="primary">nqrC</name>
    <name evidence="18" type="ORF">SAMN04487908_10844</name>
</gene>
<keyword evidence="1 16" id="KW-0813">Transport</keyword>
<dbReference type="AlphaFoldDB" id="A0A1M6FT50"/>
<evidence type="ECO:0000256" key="2">
    <source>
        <dbReference type="ARBA" id="ARBA00022475"/>
    </source>
</evidence>
<keyword evidence="9 16" id="KW-1133">Transmembrane helix</keyword>
<evidence type="ECO:0000313" key="19">
    <source>
        <dbReference type="Proteomes" id="UP000184172"/>
    </source>
</evidence>
<evidence type="ECO:0000256" key="14">
    <source>
        <dbReference type="ARBA" id="ARBA00023136"/>
    </source>
</evidence>
<dbReference type="STRING" id="797419.SAMN05216556_10972"/>
<comment type="caution">
    <text evidence="16">Lacks conserved residue(s) required for the propagation of feature annotation.</text>
</comment>
<comment type="similarity">
    <text evidence="16">Belongs to the NqrC family.</text>
</comment>
<keyword evidence="15 16" id="KW-0739">Sodium transport</keyword>
<dbReference type="GO" id="GO:0016655">
    <property type="term" value="F:oxidoreductase activity, acting on NAD(P)H, quinone or similar compound as acceptor"/>
    <property type="evidence" value="ECO:0007669"/>
    <property type="project" value="UniProtKB-UniRule"/>
</dbReference>
<feature type="domain" description="FMN-binding" evidence="17">
    <location>
        <begin position="139"/>
        <end position="240"/>
    </location>
</feature>
<keyword evidence="19" id="KW-1185">Reference proteome</keyword>
<evidence type="ECO:0000256" key="7">
    <source>
        <dbReference type="ARBA" id="ARBA00022692"/>
    </source>
</evidence>
<dbReference type="GO" id="GO:0010181">
    <property type="term" value="F:FMN binding"/>
    <property type="evidence" value="ECO:0007669"/>
    <property type="project" value="UniProtKB-UniRule"/>
</dbReference>
<accession>A0A1M6FT50</accession>
<organism evidence="18 19">
    <name type="scientific">Aequorivita viscosa</name>
    <dbReference type="NCBI Taxonomy" id="797419"/>
    <lineage>
        <taxon>Bacteria</taxon>
        <taxon>Pseudomonadati</taxon>
        <taxon>Bacteroidota</taxon>
        <taxon>Flavobacteriia</taxon>
        <taxon>Flavobacteriales</taxon>
        <taxon>Flavobacteriaceae</taxon>
        <taxon>Aequorivita</taxon>
    </lineage>
</organism>
<keyword evidence="12 16" id="KW-0406">Ion transport</keyword>
<keyword evidence="13 16" id="KW-0830">Ubiquinone</keyword>
<name>A0A1M6FT50_9FLAO</name>
<keyword evidence="8 16" id="KW-1278">Translocase</keyword>
<keyword evidence="14 16" id="KW-0472">Membrane</keyword>
<dbReference type="PANTHER" id="PTHR37838">
    <property type="entry name" value="NA(+)-TRANSLOCATING NADH-QUINONE REDUCTASE SUBUNIT C"/>
    <property type="match status" value="1"/>
</dbReference>
<evidence type="ECO:0000256" key="15">
    <source>
        <dbReference type="ARBA" id="ARBA00023201"/>
    </source>
</evidence>
<feature type="transmembrane region" description="Helical" evidence="16">
    <location>
        <begin position="12"/>
        <end position="33"/>
    </location>
</feature>
<evidence type="ECO:0000256" key="12">
    <source>
        <dbReference type="ARBA" id="ARBA00023065"/>
    </source>
</evidence>